<dbReference type="RefSeq" id="WP_078502572.1">
    <property type="nucleotide sequence ID" value="NZ_MSZX01000016.1"/>
</dbReference>
<keyword evidence="1" id="KW-1133">Transmembrane helix</keyword>
<dbReference type="GO" id="GO:0005886">
    <property type="term" value="C:plasma membrane"/>
    <property type="evidence" value="ECO:0007669"/>
    <property type="project" value="TreeGrafter"/>
</dbReference>
<dbReference type="Gene3D" id="3.30.70.270">
    <property type="match status" value="1"/>
</dbReference>
<dbReference type="GO" id="GO:0043709">
    <property type="term" value="P:cell adhesion involved in single-species biofilm formation"/>
    <property type="evidence" value="ECO:0007669"/>
    <property type="project" value="TreeGrafter"/>
</dbReference>
<organism evidence="3 4">
    <name type="scientific">Paenibacillus selenitireducens</name>
    <dbReference type="NCBI Taxonomy" id="1324314"/>
    <lineage>
        <taxon>Bacteria</taxon>
        <taxon>Bacillati</taxon>
        <taxon>Bacillota</taxon>
        <taxon>Bacilli</taxon>
        <taxon>Bacillales</taxon>
        <taxon>Paenibacillaceae</taxon>
        <taxon>Paenibacillus</taxon>
    </lineage>
</organism>
<keyword evidence="1" id="KW-0812">Transmembrane</keyword>
<dbReference type="CDD" id="cd01949">
    <property type="entry name" value="GGDEF"/>
    <property type="match status" value="1"/>
</dbReference>
<dbReference type="PROSITE" id="PS50887">
    <property type="entry name" value="GGDEF"/>
    <property type="match status" value="1"/>
</dbReference>
<evidence type="ECO:0000259" key="2">
    <source>
        <dbReference type="PROSITE" id="PS50887"/>
    </source>
</evidence>
<proteinExistence type="predicted"/>
<dbReference type="NCBIfam" id="TIGR00254">
    <property type="entry name" value="GGDEF"/>
    <property type="match status" value="1"/>
</dbReference>
<dbReference type="Proteomes" id="UP000190188">
    <property type="component" value="Unassembled WGS sequence"/>
</dbReference>
<dbReference type="InterPro" id="IPR000160">
    <property type="entry name" value="GGDEF_dom"/>
</dbReference>
<dbReference type="EMBL" id="MSZX01000016">
    <property type="protein sequence ID" value="OPA73547.1"/>
    <property type="molecule type" value="Genomic_DNA"/>
</dbReference>
<keyword evidence="1" id="KW-0472">Membrane</keyword>
<dbReference type="PANTHER" id="PTHR45138">
    <property type="entry name" value="REGULATORY COMPONENTS OF SENSORY TRANSDUCTION SYSTEM"/>
    <property type="match status" value="1"/>
</dbReference>
<feature type="transmembrane region" description="Helical" evidence="1">
    <location>
        <begin position="61"/>
        <end position="85"/>
    </location>
</feature>
<accession>A0A1T2X101</accession>
<dbReference type="Pfam" id="PF00990">
    <property type="entry name" value="GGDEF"/>
    <property type="match status" value="1"/>
</dbReference>
<dbReference type="InterPro" id="IPR029787">
    <property type="entry name" value="Nucleotide_cyclase"/>
</dbReference>
<dbReference type="OrthoDB" id="9759607at2"/>
<dbReference type="STRING" id="1324314.BVG16_28380"/>
<dbReference type="GO" id="GO:1902201">
    <property type="term" value="P:negative regulation of bacterial-type flagellum-dependent cell motility"/>
    <property type="evidence" value="ECO:0007669"/>
    <property type="project" value="TreeGrafter"/>
</dbReference>
<dbReference type="GO" id="GO:0052621">
    <property type="term" value="F:diguanylate cyclase activity"/>
    <property type="evidence" value="ECO:0007669"/>
    <property type="project" value="TreeGrafter"/>
</dbReference>
<sequence>MFLALYTNIESMKRFMLTNSASIVLNFISLLAIYVFIYGFYFRKLSPFFRKEYRYISHLQFGAIGGILGSITVVLTAGYTFGHFYNLEAVAMELRTYFVFIALCGGGWISGLVTWVCIAAMRWIVDGSIIYFLQVNSIDMIVIVFTLIVLRMDLSRTLKWVIMTLGAAVLQSGLFIFRGMAIREAMIYFLATMVVSFVVFCFLFYVIQAAQMFIYFKENAMQDYLTKLDNVRALHAKIVHLVKRLRYQEDKQYVVVLADIDHFKRVNDTFGHAAGDEVLKQFAGLLAHYCPKDDIVARMGGEEFCMILSANLAEGERLAERLRADVEHNPFILPSGSSVQVTVSFGLSIGDRGSVQKVNDMYNVIDEADKALYMSKAKGRNKVTVYRKDETMDD</sequence>
<comment type="caution">
    <text evidence="3">The sequence shown here is derived from an EMBL/GenBank/DDBJ whole genome shotgun (WGS) entry which is preliminary data.</text>
</comment>
<feature type="transmembrane region" description="Helical" evidence="1">
    <location>
        <begin position="21"/>
        <end position="41"/>
    </location>
</feature>
<dbReference type="PANTHER" id="PTHR45138:SF9">
    <property type="entry name" value="DIGUANYLATE CYCLASE DGCM-RELATED"/>
    <property type="match status" value="1"/>
</dbReference>
<feature type="transmembrane region" description="Helical" evidence="1">
    <location>
        <begin position="162"/>
        <end position="181"/>
    </location>
</feature>
<dbReference type="SMART" id="SM00267">
    <property type="entry name" value="GGDEF"/>
    <property type="match status" value="1"/>
</dbReference>
<gene>
    <name evidence="3" type="ORF">BVG16_28380</name>
</gene>
<dbReference type="AlphaFoldDB" id="A0A1T2X101"/>
<feature type="transmembrane region" description="Helical" evidence="1">
    <location>
        <begin position="129"/>
        <end position="150"/>
    </location>
</feature>
<dbReference type="InterPro" id="IPR050469">
    <property type="entry name" value="Diguanylate_Cyclase"/>
</dbReference>
<feature type="transmembrane region" description="Helical" evidence="1">
    <location>
        <begin position="97"/>
        <end position="123"/>
    </location>
</feature>
<dbReference type="FunFam" id="3.30.70.270:FF:000001">
    <property type="entry name" value="Diguanylate cyclase domain protein"/>
    <property type="match status" value="1"/>
</dbReference>
<feature type="domain" description="GGDEF" evidence="2">
    <location>
        <begin position="251"/>
        <end position="388"/>
    </location>
</feature>
<name>A0A1T2X101_9BACL</name>
<feature type="transmembrane region" description="Helical" evidence="1">
    <location>
        <begin position="187"/>
        <end position="207"/>
    </location>
</feature>
<protein>
    <recommendedName>
        <fullName evidence="2">GGDEF domain-containing protein</fullName>
    </recommendedName>
</protein>
<reference evidence="3 4" key="1">
    <citation type="submission" date="2017-01" db="EMBL/GenBank/DDBJ databases">
        <title>Genome analysis of Paenibacillus selenitrireducens ES3-24.</title>
        <authorList>
            <person name="Xu D."/>
            <person name="Yao R."/>
            <person name="Zheng S."/>
        </authorList>
    </citation>
    <scope>NUCLEOTIDE SEQUENCE [LARGE SCALE GENOMIC DNA]</scope>
    <source>
        <strain evidence="3 4">ES3-24</strain>
    </source>
</reference>
<evidence type="ECO:0000313" key="4">
    <source>
        <dbReference type="Proteomes" id="UP000190188"/>
    </source>
</evidence>
<evidence type="ECO:0000313" key="3">
    <source>
        <dbReference type="EMBL" id="OPA73547.1"/>
    </source>
</evidence>
<keyword evidence="4" id="KW-1185">Reference proteome</keyword>
<evidence type="ECO:0000256" key="1">
    <source>
        <dbReference type="SAM" id="Phobius"/>
    </source>
</evidence>
<dbReference type="InterPro" id="IPR043128">
    <property type="entry name" value="Rev_trsase/Diguanyl_cyclase"/>
</dbReference>
<dbReference type="SUPFAM" id="SSF55073">
    <property type="entry name" value="Nucleotide cyclase"/>
    <property type="match status" value="1"/>
</dbReference>